<feature type="compositionally biased region" description="Basic and acidic residues" evidence="3">
    <location>
        <begin position="60"/>
        <end position="97"/>
    </location>
</feature>
<dbReference type="Gene3D" id="3.40.1280.10">
    <property type="match status" value="1"/>
</dbReference>
<dbReference type="SUPFAM" id="SSF55315">
    <property type="entry name" value="L30e-like"/>
    <property type="match status" value="1"/>
</dbReference>
<dbReference type="OMA" id="FLKFHKY"/>
<dbReference type="Gene3D" id="3.30.1330.30">
    <property type="match status" value="1"/>
</dbReference>
<evidence type="ECO:0000256" key="2">
    <source>
        <dbReference type="ARBA" id="ARBA00022679"/>
    </source>
</evidence>
<evidence type="ECO:0000256" key="3">
    <source>
        <dbReference type="SAM" id="MobiDB-lite"/>
    </source>
</evidence>
<feature type="domain" description="tRNA/rRNA methyltransferase SpoU type" evidence="4">
    <location>
        <begin position="331"/>
        <end position="444"/>
    </location>
</feature>
<feature type="domain" description="tRNA/rRNA methyltransferase SpoU type" evidence="4">
    <location>
        <begin position="222"/>
        <end position="297"/>
    </location>
</feature>
<keyword evidence="2 5" id="KW-0808">Transferase</keyword>
<dbReference type="GO" id="GO:0008173">
    <property type="term" value="F:RNA methyltransferase activity"/>
    <property type="evidence" value="ECO:0007669"/>
    <property type="project" value="InterPro"/>
</dbReference>
<dbReference type="GO" id="GO:0006396">
    <property type="term" value="P:RNA processing"/>
    <property type="evidence" value="ECO:0007669"/>
    <property type="project" value="InterPro"/>
</dbReference>
<dbReference type="InterPro" id="IPR051259">
    <property type="entry name" value="rRNA_Methyltransferase"/>
</dbReference>
<dbReference type="InterPro" id="IPR001537">
    <property type="entry name" value="SpoU_MeTrfase"/>
</dbReference>
<dbReference type="SUPFAM" id="SSF75217">
    <property type="entry name" value="alpha/beta knot"/>
    <property type="match status" value="1"/>
</dbReference>
<sequence>MLLSTVQLSIRSICGINILRLVNQRPKIKCRYTKWASRTPISIVNEHELFDDTTNDAETTETKVHEKVFKTRKERSKPQIGKEQKKPQRGKEQKKKENINKAEETIITEQGYRCFIADDRLINSLMVNVKTRTKREKNNNMLLEGFRLIKDGIQAGIKPKAIFFSRLSDILPLSLSKEIKLYKVPYRTIQLWSNLTTSPGIFGIFEIPDVTAKQPVDDAIPLTIICDNIREPGNLGTILRAAAAVGCEKLLLMKGCTDLWDSKVLRTAVGAHFRVPIHTSVLWNDIPTLISNESTIFLADNNIAYENELKDNMMNLELNGSISIETDNNNMKQNNYGANSDQILENDNSIEDTIDKLVDQTKSHKSTAKTRSLVKKLISQLPIEPYYTLDFTKKEIVLVIGGETEGVSLESCKLLHARNCVRVNIPLTNGVESLNVGVAAGIVTFEMKRQFVTKNIENK</sequence>
<dbReference type="GO" id="GO:0032259">
    <property type="term" value="P:methylation"/>
    <property type="evidence" value="ECO:0007669"/>
    <property type="project" value="UniProtKB-KW"/>
</dbReference>
<dbReference type="PANTHER" id="PTHR43191:SF2">
    <property type="entry name" value="RRNA METHYLTRANSFERASE 3, MITOCHONDRIAL"/>
    <property type="match status" value="1"/>
</dbReference>
<dbReference type="InterPro" id="IPR029026">
    <property type="entry name" value="tRNA_m1G_MTases_N"/>
</dbReference>
<dbReference type="EMBL" id="GL435531">
    <property type="protein sequence ID" value="EFN73257.1"/>
    <property type="molecule type" value="Genomic_DNA"/>
</dbReference>
<dbReference type="InterPro" id="IPR029028">
    <property type="entry name" value="Alpha/beta_knot_MTases"/>
</dbReference>
<name>E1ZZY5_CAMFO</name>
<dbReference type="OrthoDB" id="270651at2759"/>
<keyword evidence="6" id="KW-1185">Reference proteome</keyword>
<protein>
    <submittedName>
        <fullName evidence="5">RNA methyltransferase-like protein 1</fullName>
    </submittedName>
</protein>
<dbReference type="Proteomes" id="UP000000311">
    <property type="component" value="Unassembled WGS sequence"/>
</dbReference>
<keyword evidence="1 5" id="KW-0489">Methyltransferase</keyword>
<evidence type="ECO:0000259" key="4">
    <source>
        <dbReference type="Pfam" id="PF00588"/>
    </source>
</evidence>
<gene>
    <name evidence="5" type="ORF">EAG_11417</name>
</gene>
<dbReference type="Pfam" id="PF00588">
    <property type="entry name" value="SpoU_methylase"/>
    <property type="match status" value="2"/>
</dbReference>
<dbReference type="AlphaFoldDB" id="E1ZZY5"/>
<evidence type="ECO:0000256" key="1">
    <source>
        <dbReference type="ARBA" id="ARBA00022603"/>
    </source>
</evidence>
<dbReference type="STRING" id="104421.E1ZZY5"/>
<dbReference type="GO" id="GO:0003723">
    <property type="term" value="F:RNA binding"/>
    <property type="evidence" value="ECO:0007669"/>
    <property type="project" value="InterPro"/>
</dbReference>
<dbReference type="KEGG" id="cfo:105258779"/>
<accession>E1ZZY5</accession>
<organism evidence="6">
    <name type="scientific">Camponotus floridanus</name>
    <name type="common">Florida carpenter ant</name>
    <dbReference type="NCBI Taxonomy" id="104421"/>
    <lineage>
        <taxon>Eukaryota</taxon>
        <taxon>Metazoa</taxon>
        <taxon>Ecdysozoa</taxon>
        <taxon>Arthropoda</taxon>
        <taxon>Hexapoda</taxon>
        <taxon>Insecta</taxon>
        <taxon>Pterygota</taxon>
        <taxon>Neoptera</taxon>
        <taxon>Endopterygota</taxon>
        <taxon>Hymenoptera</taxon>
        <taxon>Apocrita</taxon>
        <taxon>Aculeata</taxon>
        <taxon>Formicoidea</taxon>
        <taxon>Formicidae</taxon>
        <taxon>Formicinae</taxon>
        <taxon>Camponotus</taxon>
    </lineage>
</organism>
<evidence type="ECO:0000313" key="5">
    <source>
        <dbReference type="EMBL" id="EFN73257.1"/>
    </source>
</evidence>
<dbReference type="InterPro" id="IPR029064">
    <property type="entry name" value="Ribosomal_eL30-like_sf"/>
</dbReference>
<dbReference type="PANTHER" id="PTHR43191">
    <property type="entry name" value="RRNA METHYLTRANSFERASE 3"/>
    <property type="match status" value="1"/>
</dbReference>
<evidence type="ECO:0000313" key="6">
    <source>
        <dbReference type="Proteomes" id="UP000000311"/>
    </source>
</evidence>
<dbReference type="CDD" id="cd18106">
    <property type="entry name" value="SpoU-like_RNMTL1"/>
    <property type="match status" value="1"/>
</dbReference>
<reference evidence="5 6" key="1">
    <citation type="journal article" date="2010" name="Science">
        <title>Genomic comparison of the ants Camponotus floridanus and Harpegnathos saltator.</title>
        <authorList>
            <person name="Bonasio R."/>
            <person name="Zhang G."/>
            <person name="Ye C."/>
            <person name="Mutti N.S."/>
            <person name="Fang X."/>
            <person name="Qin N."/>
            <person name="Donahue G."/>
            <person name="Yang P."/>
            <person name="Li Q."/>
            <person name="Li C."/>
            <person name="Zhang P."/>
            <person name="Huang Z."/>
            <person name="Berger S.L."/>
            <person name="Reinberg D."/>
            <person name="Wang J."/>
            <person name="Liebig J."/>
        </authorList>
    </citation>
    <scope>NUCLEOTIDE SEQUENCE [LARGE SCALE GENOMIC DNA]</scope>
    <source>
        <strain evidence="6">C129</strain>
    </source>
</reference>
<dbReference type="FunCoup" id="E1ZZY5">
    <property type="interactions" value="34"/>
</dbReference>
<feature type="region of interest" description="Disordered" evidence="3">
    <location>
        <begin position="56"/>
        <end position="97"/>
    </location>
</feature>
<dbReference type="InParanoid" id="E1ZZY5"/>
<proteinExistence type="predicted"/>